<comment type="caution">
    <text evidence="2">The sequence shown here is derived from an EMBL/GenBank/DDBJ whole genome shotgun (WGS) entry which is preliminary data.</text>
</comment>
<dbReference type="Gene3D" id="2.70.220.10">
    <property type="entry name" value="Ganglioside GM2 activator"/>
    <property type="match status" value="1"/>
</dbReference>
<dbReference type="GO" id="GO:0006689">
    <property type="term" value="P:ganglioside catabolic process"/>
    <property type="evidence" value="ECO:0007669"/>
    <property type="project" value="InterPro"/>
</dbReference>
<evidence type="ECO:0000313" key="3">
    <source>
        <dbReference type="Proteomes" id="UP000678393"/>
    </source>
</evidence>
<dbReference type="PANTHER" id="PTHR17357">
    <property type="entry name" value="GM2 GANGLIOSIDE ACTIVATOR PROTEIN"/>
    <property type="match status" value="1"/>
</dbReference>
<keyword evidence="3" id="KW-1185">Reference proteome</keyword>
<dbReference type="PANTHER" id="PTHR17357:SF0">
    <property type="entry name" value="GANGLIOSIDE GM2 ACTIVATOR"/>
    <property type="match status" value="1"/>
</dbReference>
<feature type="non-terminal residue" evidence="2">
    <location>
        <position position="166"/>
    </location>
</feature>
<dbReference type="AlphaFoldDB" id="A0A8S3ZI12"/>
<accession>A0A8S3ZI12</accession>
<evidence type="ECO:0000256" key="1">
    <source>
        <dbReference type="ARBA" id="ARBA00022729"/>
    </source>
</evidence>
<dbReference type="Proteomes" id="UP000678393">
    <property type="component" value="Unassembled WGS sequence"/>
</dbReference>
<reference evidence="2" key="1">
    <citation type="submission" date="2021-04" db="EMBL/GenBank/DDBJ databases">
        <authorList>
            <consortium name="Molecular Ecology Group"/>
        </authorList>
    </citation>
    <scope>NUCLEOTIDE SEQUENCE</scope>
</reference>
<dbReference type="GO" id="GO:0009898">
    <property type="term" value="C:cytoplasmic side of plasma membrane"/>
    <property type="evidence" value="ECO:0007669"/>
    <property type="project" value="TreeGrafter"/>
</dbReference>
<dbReference type="InterPro" id="IPR036846">
    <property type="entry name" value="GM2-AP_sf"/>
</dbReference>
<dbReference type="SUPFAM" id="SSF63707">
    <property type="entry name" value="Ganglioside M2 (gm2) activator"/>
    <property type="match status" value="1"/>
</dbReference>
<evidence type="ECO:0000313" key="2">
    <source>
        <dbReference type="EMBL" id="CAG5128939.1"/>
    </source>
</evidence>
<sequence>NRSSDIVIIRKKDIVPLPFVLPGSISDFLAIEFTQSLDRNLSVDVAISKKVLSRWTRLPRNNRTYPDICTFLRLFRIGNCPDIPAQLNLNCIGPIAAGTYTLPACSGIVRKSILSLCSLLSLGNYQITGRFRDPITKKEVGCFEFRGTTVNAPSLQTPSLGRLLSG</sequence>
<organism evidence="2 3">
    <name type="scientific">Candidula unifasciata</name>
    <dbReference type="NCBI Taxonomy" id="100452"/>
    <lineage>
        <taxon>Eukaryota</taxon>
        <taxon>Metazoa</taxon>
        <taxon>Spiralia</taxon>
        <taxon>Lophotrochozoa</taxon>
        <taxon>Mollusca</taxon>
        <taxon>Gastropoda</taxon>
        <taxon>Heterobranchia</taxon>
        <taxon>Euthyneura</taxon>
        <taxon>Panpulmonata</taxon>
        <taxon>Eupulmonata</taxon>
        <taxon>Stylommatophora</taxon>
        <taxon>Helicina</taxon>
        <taxon>Helicoidea</taxon>
        <taxon>Geomitridae</taxon>
        <taxon>Candidula</taxon>
    </lineage>
</organism>
<dbReference type="GO" id="GO:0008047">
    <property type="term" value="F:enzyme activator activity"/>
    <property type="evidence" value="ECO:0007669"/>
    <property type="project" value="InterPro"/>
</dbReference>
<dbReference type="EMBL" id="CAJHNH020003281">
    <property type="protein sequence ID" value="CAG5128939.1"/>
    <property type="molecule type" value="Genomic_DNA"/>
</dbReference>
<name>A0A8S3ZI12_9EUPU</name>
<protein>
    <submittedName>
        <fullName evidence="2">Uncharacterized protein</fullName>
    </submittedName>
</protein>
<proteinExistence type="predicted"/>
<keyword evidence="1" id="KW-0732">Signal</keyword>
<dbReference type="InterPro" id="IPR028996">
    <property type="entry name" value="GM2-AP"/>
</dbReference>
<dbReference type="OrthoDB" id="6409159at2759"/>
<gene>
    <name evidence="2" type="ORF">CUNI_LOCUS14497</name>
</gene>
<dbReference type="GO" id="GO:0005319">
    <property type="term" value="F:lipid transporter activity"/>
    <property type="evidence" value="ECO:0007669"/>
    <property type="project" value="TreeGrafter"/>
</dbReference>